<evidence type="ECO:0000259" key="1">
    <source>
        <dbReference type="Pfam" id="PF00561"/>
    </source>
</evidence>
<protein>
    <recommendedName>
        <fullName evidence="1">AB hydrolase-1 domain-containing protein</fullName>
    </recommendedName>
</protein>
<name>A0A072P8R7_9EURO</name>
<dbReference type="InterPro" id="IPR000073">
    <property type="entry name" value="AB_hydrolase_1"/>
</dbReference>
<dbReference type="EMBL" id="AMGV01000020">
    <property type="protein sequence ID" value="KEF51975.1"/>
    <property type="molecule type" value="Genomic_DNA"/>
</dbReference>
<dbReference type="VEuPathDB" id="FungiDB:A1O9_11965"/>
<dbReference type="PANTHER" id="PTHR43433:SF3">
    <property type="entry name" value="NON-HEME CHLOROPEROXIDASE"/>
    <property type="match status" value="1"/>
</dbReference>
<feature type="domain" description="AB hydrolase-1" evidence="1">
    <location>
        <begin position="33"/>
        <end position="100"/>
    </location>
</feature>
<proteinExistence type="predicted"/>
<sequence>MHTINAQDGNQIYYKDYGSKEAKDTGAFPLQPLNSDNWENRENQMFFLANRGYRVVAHDRRGHGCSDQPWTGNDMNTHSDNLSQSLEYLDLEDVTLVGHSTDGVKSRDSSAVMARAESTMLSSSSSMFTLAGSLGSTAWVPGVKVSQGQIWSLWRQGMATGIRDAYECIEVFSKTDMREDLNRIDIPILVLCGDDDGIVPFDGSAPEAMKLLKKGTLKVFKGASHVVPNMYVAEVYSRLMAFLGA</sequence>
<dbReference type="SUPFAM" id="SSF53474">
    <property type="entry name" value="alpha/beta-Hydrolases"/>
    <property type="match status" value="1"/>
</dbReference>
<dbReference type="RefSeq" id="XP_013254565.1">
    <property type="nucleotide sequence ID" value="XM_013399111.1"/>
</dbReference>
<dbReference type="HOGENOM" id="CLU_020336_12_3_1"/>
<dbReference type="PANTHER" id="PTHR43433">
    <property type="entry name" value="HYDROLASE, ALPHA/BETA FOLD FAMILY PROTEIN"/>
    <property type="match status" value="1"/>
</dbReference>
<evidence type="ECO:0000313" key="2">
    <source>
        <dbReference type="EMBL" id="KEF51975.1"/>
    </source>
</evidence>
<organism evidence="2 3">
    <name type="scientific">Exophiala aquamarina CBS 119918</name>
    <dbReference type="NCBI Taxonomy" id="1182545"/>
    <lineage>
        <taxon>Eukaryota</taxon>
        <taxon>Fungi</taxon>
        <taxon>Dikarya</taxon>
        <taxon>Ascomycota</taxon>
        <taxon>Pezizomycotina</taxon>
        <taxon>Eurotiomycetes</taxon>
        <taxon>Chaetothyriomycetidae</taxon>
        <taxon>Chaetothyriales</taxon>
        <taxon>Herpotrichiellaceae</taxon>
        <taxon>Exophiala</taxon>
    </lineage>
</organism>
<dbReference type="InterPro" id="IPR050471">
    <property type="entry name" value="AB_hydrolase"/>
</dbReference>
<accession>A0A072P8R7</accession>
<keyword evidence="3" id="KW-1185">Reference proteome</keyword>
<dbReference type="STRING" id="1182545.A0A072P8R7"/>
<dbReference type="InterPro" id="IPR029058">
    <property type="entry name" value="AB_hydrolase_fold"/>
</dbReference>
<gene>
    <name evidence="2" type="ORF">A1O9_11965</name>
</gene>
<evidence type="ECO:0000313" key="3">
    <source>
        <dbReference type="Proteomes" id="UP000027920"/>
    </source>
</evidence>
<dbReference type="Pfam" id="PF00561">
    <property type="entry name" value="Abhydrolase_1"/>
    <property type="match status" value="1"/>
</dbReference>
<reference evidence="2 3" key="1">
    <citation type="submission" date="2013-03" db="EMBL/GenBank/DDBJ databases">
        <title>The Genome Sequence of Exophiala aquamarina CBS 119918.</title>
        <authorList>
            <consortium name="The Broad Institute Genomics Platform"/>
            <person name="Cuomo C."/>
            <person name="de Hoog S."/>
            <person name="Gorbushina A."/>
            <person name="Walker B."/>
            <person name="Young S.K."/>
            <person name="Zeng Q."/>
            <person name="Gargeya S."/>
            <person name="Fitzgerald M."/>
            <person name="Haas B."/>
            <person name="Abouelleil A."/>
            <person name="Allen A.W."/>
            <person name="Alvarado L."/>
            <person name="Arachchi H.M."/>
            <person name="Berlin A.M."/>
            <person name="Chapman S.B."/>
            <person name="Gainer-Dewar J."/>
            <person name="Goldberg J."/>
            <person name="Griggs A."/>
            <person name="Gujja S."/>
            <person name="Hansen M."/>
            <person name="Howarth C."/>
            <person name="Imamovic A."/>
            <person name="Ireland A."/>
            <person name="Larimer J."/>
            <person name="McCowan C."/>
            <person name="Murphy C."/>
            <person name="Pearson M."/>
            <person name="Poon T.W."/>
            <person name="Priest M."/>
            <person name="Roberts A."/>
            <person name="Saif S."/>
            <person name="Shea T."/>
            <person name="Sisk P."/>
            <person name="Sykes S."/>
            <person name="Wortman J."/>
            <person name="Nusbaum C."/>
            <person name="Birren B."/>
        </authorList>
    </citation>
    <scope>NUCLEOTIDE SEQUENCE [LARGE SCALE GENOMIC DNA]</scope>
    <source>
        <strain evidence="2 3">CBS 119918</strain>
    </source>
</reference>
<dbReference type="OrthoDB" id="408373at2759"/>
<dbReference type="GeneID" id="25286860"/>
<dbReference type="Gene3D" id="3.40.50.1820">
    <property type="entry name" value="alpha/beta hydrolase"/>
    <property type="match status" value="2"/>
</dbReference>
<dbReference type="Proteomes" id="UP000027920">
    <property type="component" value="Unassembled WGS sequence"/>
</dbReference>
<comment type="caution">
    <text evidence="2">The sequence shown here is derived from an EMBL/GenBank/DDBJ whole genome shotgun (WGS) entry which is preliminary data.</text>
</comment>
<dbReference type="AlphaFoldDB" id="A0A072P8R7"/>